<organism evidence="1 2">
    <name type="scientific">Choristoneura fumiferana</name>
    <name type="common">Spruce budworm moth</name>
    <name type="synonym">Archips fumiferana</name>
    <dbReference type="NCBI Taxonomy" id="7141"/>
    <lineage>
        <taxon>Eukaryota</taxon>
        <taxon>Metazoa</taxon>
        <taxon>Ecdysozoa</taxon>
        <taxon>Arthropoda</taxon>
        <taxon>Hexapoda</taxon>
        <taxon>Insecta</taxon>
        <taxon>Pterygota</taxon>
        <taxon>Neoptera</taxon>
        <taxon>Endopterygota</taxon>
        <taxon>Lepidoptera</taxon>
        <taxon>Glossata</taxon>
        <taxon>Ditrysia</taxon>
        <taxon>Tortricoidea</taxon>
        <taxon>Tortricidae</taxon>
        <taxon>Tortricinae</taxon>
        <taxon>Choristoneura</taxon>
    </lineage>
</organism>
<evidence type="ECO:0000313" key="1">
    <source>
        <dbReference type="EMBL" id="KAI8429218.1"/>
    </source>
</evidence>
<evidence type="ECO:0000313" key="2">
    <source>
        <dbReference type="Proteomes" id="UP001064048"/>
    </source>
</evidence>
<gene>
    <name evidence="1" type="ORF">MSG28_007743</name>
</gene>
<keyword evidence="2" id="KW-1185">Reference proteome</keyword>
<name>A0ACC0JZ40_CHOFU</name>
<dbReference type="Proteomes" id="UP001064048">
    <property type="component" value="Chromosome 12"/>
</dbReference>
<accession>A0ACC0JZ40</accession>
<proteinExistence type="predicted"/>
<protein>
    <submittedName>
        <fullName evidence="1">Uncharacterized protein</fullName>
    </submittedName>
</protein>
<sequence length="313" mass="35492">MGIHRVIFAGEATAKNTRYVSSRNSNTEPIPGSHPTDSLVNMFNLNEVTLTISNDTPCQTKQSFLRTRRPGRTVRLRGECDLWGILRNSKIEGTNPRGRETPSRNSTSHFPNVNNSRIILPFFDRKIHRGLPRSVQLKRKAAKILTHVTSDSKHFPFCHGTKVKPSGLLLSVRQRTGGSRTQRMLADIKALFIGTLEYIFPCDLLYGTLEASNTSASAKVPVAWNPIGENFGPVIRMRLRMPRRWRDGDLDRFQSASAKVPVAWNPIGENFGPVIRMRLRMPRRWRDGDLDRFQSDWLGNTKKTDESQATLTI</sequence>
<comment type="caution">
    <text evidence="1">The sequence shown here is derived from an EMBL/GenBank/DDBJ whole genome shotgun (WGS) entry which is preliminary data.</text>
</comment>
<dbReference type="EMBL" id="CM046112">
    <property type="protein sequence ID" value="KAI8429218.1"/>
    <property type="molecule type" value="Genomic_DNA"/>
</dbReference>
<reference evidence="1 2" key="1">
    <citation type="journal article" date="2022" name="Genome Biol. Evol.">
        <title>The Spruce Budworm Genome: Reconstructing the Evolutionary History of Antifreeze Proteins.</title>
        <authorList>
            <person name="Beliveau C."/>
            <person name="Gagne P."/>
            <person name="Picq S."/>
            <person name="Vernygora O."/>
            <person name="Keeling C.I."/>
            <person name="Pinkney K."/>
            <person name="Doucet D."/>
            <person name="Wen F."/>
            <person name="Johnston J.S."/>
            <person name="Maaroufi H."/>
            <person name="Boyle B."/>
            <person name="Laroche J."/>
            <person name="Dewar K."/>
            <person name="Juretic N."/>
            <person name="Blackburn G."/>
            <person name="Nisole A."/>
            <person name="Brunet B."/>
            <person name="Brandao M."/>
            <person name="Lumley L."/>
            <person name="Duan J."/>
            <person name="Quan G."/>
            <person name="Lucarotti C.J."/>
            <person name="Roe A.D."/>
            <person name="Sperling F.A.H."/>
            <person name="Levesque R.C."/>
            <person name="Cusson M."/>
        </authorList>
    </citation>
    <scope>NUCLEOTIDE SEQUENCE [LARGE SCALE GENOMIC DNA]</scope>
    <source>
        <strain evidence="1">Glfc:IPQL:Cfum</strain>
    </source>
</reference>